<name>A0A8T2C9X7_9BRAS</name>
<organism evidence="1 2">
    <name type="scientific">Arabidopsis thaliana x Arabidopsis arenosa</name>
    <dbReference type="NCBI Taxonomy" id="1240361"/>
    <lineage>
        <taxon>Eukaryota</taxon>
        <taxon>Viridiplantae</taxon>
        <taxon>Streptophyta</taxon>
        <taxon>Embryophyta</taxon>
        <taxon>Tracheophyta</taxon>
        <taxon>Spermatophyta</taxon>
        <taxon>Magnoliopsida</taxon>
        <taxon>eudicotyledons</taxon>
        <taxon>Gunneridae</taxon>
        <taxon>Pentapetalae</taxon>
        <taxon>rosids</taxon>
        <taxon>malvids</taxon>
        <taxon>Brassicales</taxon>
        <taxon>Brassicaceae</taxon>
        <taxon>Camelineae</taxon>
        <taxon>Arabidopsis</taxon>
    </lineage>
</organism>
<accession>A0A8T2C9X7</accession>
<protein>
    <submittedName>
        <fullName evidence="1">Uncharacterized protein</fullName>
    </submittedName>
</protein>
<proteinExistence type="predicted"/>
<keyword evidence="2" id="KW-1185">Reference proteome</keyword>
<comment type="caution">
    <text evidence="1">The sequence shown here is derived from an EMBL/GenBank/DDBJ whole genome shotgun (WGS) entry which is preliminary data.</text>
</comment>
<dbReference type="AlphaFoldDB" id="A0A8T2C9X7"/>
<dbReference type="Proteomes" id="UP000694240">
    <property type="component" value="Chromosome 6"/>
</dbReference>
<sequence>MRSSPPPINSSSVSNPGYAISSHHPRLCLSPPSNPDLDAVFFRNPLRFHSSVLGYSIENFDFVLFRSNPGSFDHESKILYANMLNAQVFCRFLCNVAAGNGKRL</sequence>
<evidence type="ECO:0000313" key="2">
    <source>
        <dbReference type="Proteomes" id="UP000694240"/>
    </source>
</evidence>
<evidence type="ECO:0000313" key="1">
    <source>
        <dbReference type="EMBL" id="KAG7594603.1"/>
    </source>
</evidence>
<gene>
    <name evidence="1" type="ORF">ISN45_Aa01g033460</name>
</gene>
<reference evidence="1 2" key="1">
    <citation type="submission" date="2020-12" db="EMBL/GenBank/DDBJ databases">
        <title>Concerted genomic and epigenomic changes stabilize Arabidopsis allopolyploids.</title>
        <authorList>
            <person name="Chen Z."/>
        </authorList>
    </citation>
    <scope>NUCLEOTIDE SEQUENCE [LARGE SCALE GENOMIC DNA]</scope>
    <source>
        <strain evidence="1">Allo738</strain>
        <tissue evidence="1">Leaf</tissue>
    </source>
</reference>
<dbReference type="EMBL" id="JAEFBK010000006">
    <property type="protein sequence ID" value="KAG7594603.1"/>
    <property type="molecule type" value="Genomic_DNA"/>
</dbReference>